<dbReference type="PROSITE" id="PS51900">
    <property type="entry name" value="CB"/>
    <property type="match status" value="1"/>
</dbReference>
<dbReference type="HOGENOM" id="CLU_027562_8_2_0"/>
<evidence type="ECO:0000256" key="1">
    <source>
        <dbReference type="ARBA" id="ARBA00008857"/>
    </source>
</evidence>
<evidence type="ECO:0000256" key="2">
    <source>
        <dbReference type="ARBA" id="ARBA00022908"/>
    </source>
</evidence>
<keyword evidence="4" id="KW-0233">DNA recombination</keyword>
<dbReference type="Pfam" id="PF12167">
    <property type="entry name" value="Arm-DNA-bind_2"/>
    <property type="match status" value="1"/>
</dbReference>
<dbReference type="CDD" id="cd01189">
    <property type="entry name" value="INT_ICEBs1_C_like"/>
    <property type="match status" value="1"/>
</dbReference>
<evidence type="ECO:0000313" key="8">
    <source>
        <dbReference type="EMBL" id="EAU55206.1"/>
    </source>
</evidence>
<keyword evidence="3 5" id="KW-0238">DNA-binding</keyword>
<dbReference type="Gene3D" id="1.10.443.10">
    <property type="entry name" value="Intergrase catalytic core"/>
    <property type="match status" value="1"/>
</dbReference>
<evidence type="ECO:0000259" key="7">
    <source>
        <dbReference type="PROSITE" id="PS51900"/>
    </source>
</evidence>
<dbReference type="OrthoDB" id="5391994at2"/>
<protein>
    <submittedName>
        <fullName evidence="8">Phage integrase</fullName>
    </submittedName>
</protein>
<dbReference type="SUPFAM" id="SSF56349">
    <property type="entry name" value="DNA breaking-rejoining enzymes"/>
    <property type="match status" value="1"/>
</dbReference>
<dbReference type="FunCoup" id="Q0F1I5">
    <property type="interactions" value="62"/>
</dbReference>
<dbReference type="InterPro" id="IPR013762">
    <property type="entry name" value="Integrase-like_cat_sf"/>
</dbReference>
<dbReference type="GO" id="GO:0006310">
    <property type="term" value="P:DNA recombination"/>
    <property type="evidence" value="ECO:0007669"/>
    <property type="project" value="UniProtKB-KW"/>
</dbReference>
<dbReference type="InterPro" id="IPR002104">
    <property type="entry name" value="Integrase_catalytic"/>
</dbReference>
<dbReference type="RefSeq" id="WP_009849669.1">
    <property type="nucleotide sequence ID" value="NZ_DS022294.1"/>
</dbReference>
<dbReference type="InParanoid" id="Q0F1I5"/>
<dbReference type="Pfam" id="PF14659">
    <property type="entry name" value="Phage_int_SAM_3"/>
    <property type="match status" value="1"/>
</dbReference>
<dbReference type="PROSITE" id="PS51898">
    <property type="entry name" value="TYR_RECOMBINASE"/>
    <property type="match status" value="1"/>
</dbReference>
<evidence type="ECO:0000259" key="6">
    <source>
        <dbReference type="PROSITE" id="PS51898"/>
    </source>
</evidence>
<comment type="similarity">
    <text evidence="1">Belongs to the 'phage' integrase family.</text>
</comment>
<comment type="caution">
    <text evidence="8">The sequence shown here is derived from an EMBL/GenBank/DDBJ whole genome shotgun (WGS) entry which is preliminary data.</text>
</comment>
<evidence type="ECO:0000313" key="9">
    <source>
        <dbReference type="Proteomes" id="UP000005297"/>
    </source>
</evidence>
<organism evidence="8 9">
    <name type="scientific">Mariprofundus ferrooxydans PV-1</name>
    <dbReference type="NCBI Taxonomy" id="314345"/>
    <lineage>
        <taxon>Bacteria</taxon>
        <taxon>Pseudomonadati</taxon>
        <taxon>Pseudomonadota</taxon>
        <taxon>Candidatius Mariprofundia</taxon>
        <taxon>Mariprofundales</taxon>
        <taxon>Mariprofundaceae</taxon>
        <taxon>Mariprofundus</taxon>
    </lineage>
</organism>
<dbReference type="PANTHER" id="PTHR30349:SF64">
    <property type="entry name" value="PROPHAGE INTEGRASE INTD-RELATED"/>
    <property type="match status" value="1"/>
</dbReference>
<dbReference type="InterPro" id="IPR010998">
    <property type="entry name" value="Integrase_recombinase_N"/>
</dbReference>
<evidence type="ECO:0000256" key="4">
    <source>
        <dbReference type="ARBA" id="ARBA00023172"/>
    </source>
</evidence>
<dbReference type="Pfam" id="PF00589">
    <property type="entry name" value="Phage_integrase"/>
    <property type="match status" value="1"/>
</dbReference>
<dbReference type="InterPro" id="IPR004107">
    <property type="entry name" value="Integrase_SAM-like_N"/>
</dbReference>
<accession>Q0F1I5</accession>
<dbReference type="Proteomes" id="UP000005297">
    <property type="component" value="Unassembled WGS sequence"/>
</dbReference>
<dbReference type="eggNOG" id="COG0582">
    <property type="taxonomic scope" value="Bacteria"/>
</dbReference>
<dbReference type="GO" id="GO:0003677">
    <property type="term" value="F:DNA binding"/>
    <property type="evidence" value="ECO:0007669"/>
    <property type="project" value="UniProtKB-UniRule"/>
</dbReference>
<dbReference type="PANTHER" id="PTHR30349">
    <property type="entry name" value="PHAGE INTEGRASE-RELATED"/>
    <property type="match status" value="1"/>
</dbReference>
<dbReference type="InterPro" id="IPR050090">
    <property type="entry name" value="Tyrosine_recombinase_XerCD"/>
</dbReference>
<evidence type="ECO:0000256" key="3">
    <source>
        <dbReference type="ARBA" id="ARBA00023125"/>
    </source>
</evidence>
<evidence type="ECO:0000256" key="5">
    <source>
        <dbReference type="PROSITE-ProRule" id="PRU01248"/>
    </source>
</evidence>
<keyword evidence="9" id="KW-1185">Reference proteome</keyword>
<dbReference type="GO" id="GO:0015074">
    <property type="term" value="P:DNA integration"/>
    <property type="evidence" value="ECO:0007669"/>
    <property type="project" value="UniProtKB-KW"/>
</dbReference>
<dbReference type="Gene3D" id="1.10.150.130">
    <property type="match status" value="1"/>
</dbReference>
<dbReference type="EMBL" id="AATS01000003">
    <property type="protein sequence ID" value="EAU55206.1"/>
    <property type="molecule type" value="Genomic_DNA"/>
</dbReference>
<dbReference type="AlphaFoldDB" id="Q0F1I5"/>
<proteinExistence type="inferred from homology"/>
<dbReference type="InterPro" id="IPR044068">
    <property type="entry name" value="CB"/>
</dbReference>
<dbReference type="InterPro" id="IPR022000">
    <property type="entry name" value="Min27-like_integrase_DNA_bind"/>
</dbReference>
<keyword evidence="2" id="KW-0229">DNA integration</keyword>
<feature type="domain" description="Tyr recombinase" evidence="6">
    <location>
        <begin position="194"/>
        <end position="376"/>
    </location>
</feature>
<dbReference type="InterPro" id="IPR011010">
    <property type="entry name" value="DNA_brk_join_enz"/>
</dbReference>
<feature type="domain" description="Core-binding (CB)" evidence="7">
    <location>
        <begin position="86"/>
        <end position="174"/>
    </location>
</feature>
<sequence>MGSITVRKSKGGAGHLVIDFRYQGVRCREQTLLEDTPSNRSRLQKVLDKIEREIATGVFSYAKYFPHSKRAAEFRPLPSSSHTGTPLFRDFAEIWMSENVVRWKKSVIKGYRYTLENPLFPRFGHYEVGAITKADILAFRAELSTTLGKGGIKRSPSRINNIMKPLRGILGEASERYDFPNPFRSIKKIPEGKKEIHPFTLDEVMLLCKKIRGDYHNYLVTRFFTGMRSGEIDGLKWKYVDFDLGIIAVRETVVDREEDTPKTQSSYRDIMMLPIVREALLDQRKYSGSMELVFCSRSGTPLHQNNFRRRVWRPLLNRLGLPIRRPYETRHTAATIWLASGENPEWVARQLGHTNTEMLFRVYSRYIPNLTRNDGSAIRALIETRVGGSDDE</sequence>
<gene>
    <name evidence="8" type="ORF">SPV1_10756</name>
</gene>
<reference evidence="8 9" key="1">
    <citation type="submission" date="2006-09" db="EMBL/GenBank/DDBJ databases">
        <authorList>
            <person name="Emerson D."/>
            <person name="Ferriera S."/>
            <person name="Johnson J."/>
            <person name="Kravitz S."/>
            <person name="Halpern A."/>
            <person name="Remington K."/>
            <person name="Beeson K."/>
            <person name="Tran B."/>
            <person name="Rogers Y.-H."/>
            <person name="Friedman R."/>
            <person name="Venter J.C."/>
        </authorList>
    </citation>
    <scope>NUCLEOTIDE SEQUENCE [LARGE SCALE GENOMIC DNA]</scope>
    <source>
        <strain evidence="8 9">PV-1</strain>
    </source>
</reference>
<name>Q0F1I5_9PROT</name>